<keyword evidence="4" id="KW-0597">Phosphoprotein</keyword>
<dbReference type="EMBL" id="UYRU01050153">
    <property type="protein sequence ID" value="VDN10861.1"/>
    <property type="molecule type" value="Genomic_DNA"/>
</dbReference>
<evidence type="ECO:0000256" key="5">
    <source>
        <dbReference type="ARBA" id="ARBA00023054"/>
    </source>
</evidence>
<feature type="coiled-coil region" evidence="7">
    <location>
        <begin position="135"/>
        <end position="233"/>
    </location>
</feature>
<evidence type="ECO:0000313" key="10">
    <source>
        <dbReference type="EMBL" id="VDN10861.1"/>
    </source>
</evidence>
<dbReference type="GO" id="GO:0007097">
    <property type="term" value="P:nuclear migration"/>
    <property type="evidence" value="ECO:0007669"/>
    <property type="project" value="TreeGrafter"/>
</dbReference>
<dbReference type="Proteomes" id="UP000281553">
    <property type="component" value="Unassembled WGS sequence"/>
</dbReference>
<evidence type="ECO:0000256" key="8">
    <source>
        <dbReference type="SAM" id="MobiDB-lite"/>
    </source>
</evidence>
<dbReference type="PANTHER" id="PTHR13924:SF10">
    <property type="entry name" value="TRANSFORMING ACIDIC COILED-COIL PROTEIN, ISOFORM K"/>
    <property type="match status" value="1"/>
</dbReference>
<evidence type="ECO:0000256" key="3">
    <source>
        <dbReference type="ARBA" id="ARBA00022490"/>
    </source>
</evidence>
<evidence type="ECO:0000256" key="6">
    <source>
        <dbReference type="ARBA" id="ARBA00023212"/>
    </source>
</evidence>
<evidence type="ECO:0000259" key="9">
    <source>
        <dbReference type="Pfam" id="PF05010"/>
    </source>
</evidence>
<gene>
    <name evidence="10" type="ORF">DILT_LOCUS6692</name>
</gene>
<feature type="region of interest" description="Disordered" evidence="8">
    <location>
        <begin position="1"/>
        <end position="52"/>
    </location>
</feature>
<dbReference type="Pfam" id="PF05010">
    <property type="entry name" value="TACC_C"/>
    <property type="match status" value="1"/>
</dbReference>
<name>A0A3P7LXC0_DIBLA</name>
<comment type="subcellular location">
    <subcellularLocation>
        <location evidence="1">Cytoplasm</location>
        <location evidence="1">Cytoskeleton</location>
    </subcellularLocation>
</comment>
<evidence type="ECO:0000256" key="4">
    <source>
        <dbReference type="ARBA" id="ARBA00022553"/>
    </source>
</evidence>
<evidence type="ECO:0000256" key="2">
    <source>
        <dbReference type="ARBA" id="ARBA00009423"/>
    </source>
</evidence>
<dbReference type="OrthoDB" id="10255048at2759"/>
<keyword evidence="3" id="KW-0963">Cytoplasm</keyword>
<comment type="similarity">
    <text evidence="2">Belongs to the TACC family.</text>
</comment>
<dbReference type="AlphaFoldDB" id="A0A3P7LXC0"/>
<dbReference type="PANTHER" id="PTHR13924">
    <property type="entry name" value="TRANSFORMING ACIDIC COILED-COIL CONTAINING PROTEIN 1/2"/>
    <property type="match status" value="1"/>
</dbReference>
<dbReference type="GO" id="GO:0005737">
    <property type="term" value="C:cytoplasm"/>
    <property type="evidence" value="ECO:0007669"/>
    <property type="project" value="TreeGrafter"/>
</dbReference>
<reference evidence="10 11" key="1">
    <citation type="submission" date="2018-11" db="EMBL/GenBank/DDBJ databases">
        <authorList>
            <consortium name="Pathogen Informatics"/>
        </authorList>
    </citation>
    <scope>NUCLEOTIDE SEQUENCE [LARGE SCALE GENOMIC DNA]</scope>
</reference>
<sequence>MEDGPTEIDGEVLPGAKSQRRLSSSSAATFVLTPGTRSPVPPEPEAELSMEEELSSLRAEKERLLNLVSDMQRCISEYERSLQELAKEKTRAEEEAKESVINVISERDQAIEEISTIEKAFGDLHRRFEKSKQIIEGFKKNEEVLKKSAEDYQAQLRRQEQKYQALKAHAEQKLMKVAEETEQVKRNTEGEVTLLRAAIKRSELQIKSLESALEQKTRENMELTKICDELISKYSDKS</sequence>
<keyword evidence="6" id="KW-0206">Cytoskeleton</keyword>
<dbReference type="GO" id="GO:0007052">
    <property type="term" value="P:mitotic spindle organization"/>
    <property type="evidence" value="ECO:0007669"/>
    <property type="project" value="InterPro"/>
</dbReference>
<dbReference type="FunFam" id="1.20.5.1700:FF:000001">
    <property type="entry name" value="Transforming acidic coiled-coil-containing protein 1 isoform 2"/>
    <property type="match status" value="1"/>
</dbReference>
<keyword evidence="5 7" id="KW-0175">Coiled coil</keyword>
<accession>A0A3P7LXC0</accession>
<keyword evidence="11" id="KW-1185">Reference proteome</keyword>
<feature type="compositionally biased region" description="Acidic residues" evidence="8">
    <location>
        <begin position="1"/>
        <end position="10"/>
    </location>
</feature>
<protein>
    <recommendedName>
        <fullName evidence="9">Transforming acidic coiled-coil-containing protein C-terminal domain-containing protein</fullName>
    </recommendedName>
</protein>
<evidence type="ECO:0000256" key="1">
    <source>
        <dbReference type="ARBA" id="ARBA00004245"/>
    </source>
</evidence>
<proteinExistence type="inferred from homology"/>
<feature type="domain" description="Transforming acidic coiled-coil-containing protein C-terminal" evidence="9">
    <location>
        <begin position="50"/>
        <end position="231"/>
    </location>
</feature>
<evidence type="ECO:0000313" key="11">
    <source>
        <dbReference type="Proteomes" id="UP000281553"/>
    </source>
</evidence>
<dbReference type="InterPro" id="IPR007707">
    <property type="entry name" value="TACC_C"/>
</dbReference>
<organism evidence="10 11">
    <name type="scientific">Dibothriocephalus latus</name>
    <name type="common">Fish tapeworm</name>
    <name type="synonym">Diphyllobothrium latum</name>
    <dbReference type="NCBI Taxonomy" id="60516"/>
    <lineage>
        <taxon>Eukaryota</taxon>
        <taxon>Metazoa</taxon>
        <taxon>Spiralia</taxon>
        <taxon>Lophotrochozoa</taxon>
        <taxon>Platyhelminthes</taxon>
        <taxon>Cestoda</taxon>
        <taxon>Eucestoda</taxon>
        <taxon>Diphyllobothriidea</taxon>
        <taxon>Diphyllobothriidae</taxon>
        <taxon>Dibothriocephalus</taxon>
    </lineage>
</organism>
<dbReference type="Gene3D" id="1.20.5.1700">
    <property type="match status" value="1"/>
</dbReference>
<dbReference type="InterPro" id="IPR039915">
    <property type="entry name" value="TACC"/>
</dbReference>
<dbReference type="GO" id="GO:0005856">
    <property type="term" value="C:cytoskeleton"/>
    <property type="evidence" value="ECO:0007669"/>
    <property type="project" value="UniProtKB-SubCell"/>
</dbReference>
<evidence type="ECO:0000256" key="7">
    <source>
        <dbReference type="SAM" id="Coils"/>
    </source>
</evidence>